<dbReference type="PANTHER" id="PTHR44688">
    <property type="entry name" value="DNA-BINDING TRANSCRIPTIONAL ACTIVATOR DEVR_DOSR"/>
    <property type="match status" value="1"/>
</dbReference>
<keyword evidence="7" id="KW-1185">Reference proteome</keyword>
<keyword evidence="4" id="KW-1133">Transmembrane helix</keyword>
<dbReference type="GO" id="GO:0006355">
    <property type="term" value="P:regulation of DNA-templated transcription"/>
    <property type="evidence" value="ECO:0007669"/>
    <property type="project" value="InterPro"/>
</dbReference>
<dbReference type="InterPro" id="IPR036388">
    <property type="entry name" value="WH-like_DNA-bd_sf"/>
</dbReference>
<dbReference type="PROSITE" id="PS00622">
    <property type="entry name" value="HTH_LUXR_1"/>
    <property type="match status" value="1"/>
</dbReference>
<feature type="transmembrane region" description="Helical" evidence="4">
    <location>
        <begin position="261"/>
        <end position="283"/>
    </location>
</feature>
<dbReference type="EMBL" id="BMWS01000002">
    <property type="protein sequence ID" value="GGX05508.1"/>
    <property type="molecule type" value="Genomic_DNA"/>
</dbReference>
<dbReference type="InterPro" id="IPR000792">
    <property type="entry name" value="Tscrpt_reg_LuxR_C"/>
</dbReference>
<evidence type="ECO:0000313" key="6">
    <source>
        <dbReference type="EMBL" id="GGX05508.1"/>
    </source>
</evidence>
<dbReference type="CDD" id="cd06170">
    <property type="entry name" value="LuxR_C_like"/>
    <property type="match status" value="1"/>
</dbReference>
<dbReference type="PRINTS" id="PR00038">
    <property type="entry name" value="HTHLUXR"/>
</dbReference>
<keyword evidence="4" id="KW-0812">Transmembrane</keyword>
<dbReference type="GO" id="GO:0003677">
    <property type="term" value="F:DNA binding"/>
    <property type="evidence" value="ECO:0007669"/>
    <property type="project" value="UniProtKB-KW"/>
</dbReference>
<reference evidence="6 7" key="1">
    <citation type="journal article" date="2014" name="Int. J. Syst. Evol. Microbiol.">
        <title>Complete genome sequence of Corynebacterium casei LMG S-19264T (=DSM 44701T), isolated from a smear-ripened cheese.</title>
        <authorList>
            <consortium name="US DOE Joint Genome Institute (JGI-PGF)"/>
            <person name="Walter F."/>
            <person name="Albersmeier A."/>
            <person name="Kalinowski J."/>
            <person name="Ruckert C."/>
        </authorList>
    </citation>
    <scope>NUCLEOTIDE SEQUENCE [LARGE SCALE GENOMIC DNA]</scope>
    <source>
        <strain evidence="6 7">KCTC 12285</strain>
    </source>
</reference>
<evidence type="ECO:0000256" key="4">
    <source>
        <dbReference type="SAM" id="Phobius"/>
    </source>
</evidence>
<accession>A0A918JT24</accession>
<dbReference type="Gene3D" id="1.10.10.10">
    <property type="entry name" value="Winged helix-like DNA-binding domain superfamily/Winged helix DNA-binding domain"/>
    <property type="match status" value="1"/>
</dbReference>
<sequence length="356" mass="41791">MKLVHLIIYLLLLAYPKIVFAQYQFSGYVDKENWSGDIYLSMIEDYRKLSGVYPEQIIQKTTNDSVGYFSFSGDNLPLQNHMYRIHIENCTENKKKPIHFNGFCPHSKEILFIANNTDTLALPFSFDNEMFCKIVSNNEKSNAFIRVDSIIDEMRFAFASYRSETNRKINSKKWFTTLQQFAKKQNEPLTELYVYTFLSEKANNLYANYLEDLQQNAYYDNLLDRLQKKYPNSTYTKQYKAELASDKFLIHPKQTSSQKNWIIPLLLLLGISITYNIFQFIIYRKKQNTSNTIGKNLTQQEQKVLDLILQDKTNKEIASLVFVSVSTIKTHINNLYKKLDVSSRDEVKTLFNNNKK</sequence>
<dbReference type="Proteomes" id="UP000601108">
    <property type="component" value="Unassembled WGS sequence"/>
</dbReference>
<feature type="domain" description="HTH luxR-type" evidence="5">
    <location>
        <begin position="290"/>
        <end position="355"/>
    </location>
</feature>
<evidence type="ECO:0000256" key="3">
    <source>
        <dbReference type="ARBA" id="ARBA00023163"/>
    </source>
</evidence>
<keyword evidence="1" id="KW-0805">Transcription regulation</keyword>
<evidence type="ECO:0000313" key="7">
    <source>
        <dbReference type="Proteomes" id="UP000601108"/>
    </source>
</evidence>
<keyword evidence="4" id="KW-0472">Membrane</keyword>
<dbReference type="RefSeq" id="WP_027410894.1">
    <property type="nucleotide sequence ID" value="NZ_BMWS01000002.1"/>
</dbReference>
<proteinExistence type="predicted"/>
<keyword evidence="2" id="KW-0238">DNA-binding</keyword>
<name>A0A918JT24_9FLAO</name>
<dbReference type="Pfam" id="PF00196">
    <property type="entry name" value="GerE"/>
    <property type="match status" value="1"/>
</dbReference>
<evidence type="ECO:0000256" key="2">
    <source>
        <dbReference type="ARBA" id="ARBA00023125"/>
    </source>
</evidence>
<dbReference type="PROSITE" id="PS50043">
    <property type="entry name" value="HTH_LUXR_2"/>
    <property type="match status" value="1"/>
</dbReference>
<dbReference type="PANTHER" id="PTHR44688:SF16">
    <property type="entry name" value="DNA-BINDING TRANSCRIPTIONAL ACTIVATOR DEVR_DOSR"/>
    <property type="match status" value="1"/>
</dbReference>
<comment type="caution">
    <text evidence="6">The sequence shown here is derived from an EMBL/GenBank/DDBJ whole genome shotgun (WGS) entry which is preliminary data.</text>
</comment>
<organism evidence="6 7">
    <name type="scientific">Aquimarina muelleri</name>
    <dbReference type="NCBI Taxonomy" id="279356"/>
    <lineage>
        <taxon>Bacteria</taxon>
        <taxon>Pseudomonadati</taxon>
        <taxon>Bacteroidota</taxon>
        <taxon>Flavobacteriia</taxon>
        <taxon>Flavobacteriales</taxon>
        <taxon>Flavobacteriaceae</taxon>
        <taxon>Aquimarina</taxon>
    </lineage>
</organism>
<gene>
    <name evidence="6" type="ORF">GCM10007384_04010</name>
</gene>
<dbReference type="AlphaFoldDB" id="A0A918JT24"/>
<evidence type="ECO:0000259" key="5">
    <source>
        <dbReference type="PROSITE" id="PS50043"/>
    </source>
</evidence>
<dbReference type="SMART" id="SM00421">
    <property type="entry name" value="HTH_LUXR"/>
    <property type="match status" value="1"/>
</dbReference>
<dbReference type="SUPFAM" id="SSF46894">
    <property type="entry name" value="C-terminal effector domain of the bipartite response regulators"/>
    <property type="match status" value="1"/>
</dbReference>
<keyword evidence="3" id="KW-0804">Transcription</keyword>
<protein>
    <recommendedName>
        <fullName evidence="5">HTH luxR-type domain-containing protein</fullName>
    </recommendedName>
</protein>
<evidence type="ECO:0000256" key="1">
    <source>
        <dbReference type="ARBA" id="ARBA00023015"/>
    </source>
</evidence>
<dbReference type="InterPro" id="IPR016032">
    <property type="entry name" value="Sig_transdc_resp-reg_C-effctor"/>
</dbReference>